<evidence type="ECO:0000313" key="2">
    <source>
        <dbReference type="Proteomes" id="UP000629468"/>
    </source>
</evidence>
<protein>
    <recommendedName>
        <fullName evidence="3">F-box domain-containing protein</fullName>
    </recommendedName>
</protein>
<accession>A0A8H7F7E4</accession>
<dbReference type="AlphaFoldDB" id="A0A8H7F7E4"/>
<comment type="caution">
    <text evidence="1">The sequence shown here is derived from an EMBL/GenBank/DDBJ whole genome shotgun (WGS) entry which is preliminary data.</text>
</comment>
<gene>
    <name evidence="1" type="ORF">Agabi119p4_1556</name>
</gene>
<dbReference type="Proteomes" id="UP000629468">
    <property type="component" value="Unassembled WGS sequence"/>
</dbReference>
<dbReference type="Gene3D" id="3.80.10.10">
    <property type="entry name" value="Ribonuclease Inhibitor"/>
    <property type="match status" value="1"/>
</dbReference>
<organism evidence="1 2">
    <name type="scientific">Agaricus bisporus var. burnettii</name>
    <dbReference type="NCBI Taxonomy" id="192524"/>
    <lineage>
        <taxon>Eukaryota</taxon>
        <taxon>Fungi</taxon>
        <taxon>Dikarya</taxon>
        <taxon>Basidiomycota</taxon>
        <taxon>Agaricomycotina</taxon>
        <taxon>Agaricomycetes</taxon>
        <taxon>Agaricomycetidae</taxon>
        <taxon>Agaricales</taxon>
        <taxon>Agaricineae</taxon>
        <taxon>Agaricaceae</taxon>
        <taxon>Agaricus</taxon>
    </lineage>
</organism>
<reference evidence="1 2" key="1">
    <citation type="journal article" name="Sci. Rep.">
        <title>Telomere-to-telomere assembled and centromere annotated genomes of the two main subspecies of the button mushroom Agaricus bisporus reveal especially polymorphic chromosome ends.</title>
        <authorList>
            <person name="Sonnenberg A.S.M."/>
            <person name="Sedaghat-Telgerd N."/>
            <person name="Lavrijssen B."/>
            <person name="Ohm R.A."/>
            <person name="Hendrickx P.M."/>
            <person name="Scholtmeijer K."/>
            <person name="Baars J.J.P."/>
            <person name="van Peer A."/>
        </authorList>
    </citation>
    <scope>NUCLEOTIDE SEQUENCE [LARGE SCALE GENOMIC DNA]</scope>
    <source>
        <strain evidence="1 2">H119_p4</strain>
    </source>
</reference>
<evidence type="ECO:0008006" key="3">
    <source>
        <dbReference type="Google" id="ProtNLM"/>
    </source>
</evidence>
<evidence type="ECO:0000313" key="1">
    <source>
        <dbReference type="EMBL" id="KAF7782180.1"/>
    </source>
</evidence>
<dbReference type="EMBL" id="JABXXO010000003">
    <property type="protein sequence ID" value="KAF7782180.1"/>
    <property type="molecule type" value="Genomic_DNA"/>
</dbReference>
<sequence>MITKLFPEILAYIMILTQESSLPSIVDTTLEDDDDLDSCSNHGKPSQPFEITISHVNSQLRAIALCTPHLWSSIHIDTGMQDAYLTLERTDAYIKRSGGYFLDLRIEVNETKCNYEDRWILRQALKLVAGESRRWRRLTIISEREGMAGMDIITSKLSQGEGEESLSNLEHLSISADYSSDVEDELEEARYRPVQSLDNNENDTGSSPRFRKTALKCLPKLSFLRLRGLAIYTFQLVFLPALRVLHLDQTKAIPMTSNLLESVAAACPALEHLSVYGDIIKSPINEAGAVRNVGPGMLFPRRLDNYTPREAMFGNIGSSRGRAVGLSAKSSQGGVFLPELRSLRVCGTQSFVYKTLLSQLEAPKLRNLLLKDAHEHDLDTLWETSLAHPQIPTITGPPEAYTPMSTLKFTQIQSLAISNSNLSKFVYQGLFRVFPSITEFSSYSSMDPDTASKLLDDGVKDVPWPNLRMLTFIFDVDLTAEDKSIAELLQKRKSVGFPIQKVRIGAAEIGVVYGQVQKPVARETAIVMERSENFDVWPLDRRYPDIDDILF</sequence>
<dbReference type="PANTHER" id="PTHR38926">
    <property type="entry name" value="F-BOX DOMAIN CONTAINING PROTEIN, EXPRESSED"/>
    <property type="match status" value="1"/>
</dbReference>
<dbReference type="InterPro" id="IPR032675">
    <property type="entry name" value="LRR_dom_sf"/>
</dbReference>
<dbReference type="SUPFAM" id="SSF52058">
    <property type="entry name" value="L domain-like"/>
    <property type="match status" value="1"/>
</dbReference>
<name>A0A8H7F7E4_AGABI</name>
<proteinExistence type="predicted"/>
<dbReference type="PANTHER" id="PTHR38926:SF5">
    <property type="entry name" value="F-BOX AND LEUCINE-RICH REPEAT PROTEIN 6"/>
    <property type="match status" value="1"/>
</dbReference>